<keyword evidence="7" id="KW-0963">Cytoplasm</keyword>
<evidence type="ECO:0000256" key="6">
    <source>
        <dbReference type="ARBA" id="ARBA00022475"/>
    </source>
</evidence>
<dbReference type="GO" id="GO:1901379">
    <property type="term" value="P:regulation of potassium ion transmembrane transport"/>
    <property type="evidence" value="ECO:0007669"/>
    <property type="project" value="TreeGrafter"/>
</dbReference>
<dbReference type="GO" id="GO:0005249">
    <property type="term" value="F:voltage-gated potassium channel activity"/>
    <property type="evidence" value="ECO:0007669"/>
    <property type="project" value="InterPro"/>
</dbReference>
<comment type="similarity">
    <text evidence="3">Belongs to the shaker potassium channel beta subunit family.</text>
</comment>
<evidence type="ECO:0000256" key="12">
    <source>
        <dbReference type="ARBA" id="ARBA00023065"/>
    </source>
</evidence>
<dbReference type="PANTHER" id="PTHR43150:SF2">
    <property type="entry name" value="HYPERKINETIC, ISOFORM M"/>
    <property type="match status" value="1"/>
</dbReference>
<evidence type="ECO:0000256" key="7">
    <source>
        <dbReference type="ARBA" id="ARBA00022490"/>
    </source>
</evidence>
<keyword evidence="9" id="KW-0521">NADP</keyword>
<dbReference type="EMBL" id="NEDP02005583">
    <property type="protein sequence ID" value="OWF37716.1"/>
    <property type="molecule type" value="Genomic_DNA"/>
</dbReference>
<evidence type="ECO:0000256" key="3">
    <source>
        <dbReference type="ARBA" id="ARBA00006515"/>
    </source>
</evidence>
<evidence type="ECO:0000256" key="10">
    <source>
        <dbReference type="ARBA" id="ARBA00022958"/>
    </source>
</evidence>
<comment type="caution">
    <text evidence="19">The sequence shown here is derived from an EMBL/GenBank/DDBJ whole genome shotgun (WGS) entry which is preliminary data.</text>
</comment>
<dbReference type="InterPro" id="IPR005399">
    <property type="entry name" value="K_chnl_volt-dep_bsu_KCNAB-rel"/>
</dbReference>
<dbReference type="InterPro" id="IPR036812">
    <property type="entry name" value="NAD(P)_OxRdtase_dom_sf"/>
</dbReference>
<evidence type="ECO:0000256" key="16">
    <source>
        <dbReference type="ARBA" id="ARBA00047998"/>
    </source>
</evidence>
<keyword evidence="6" id="KW-1003">Cell membrane</keyword>
<accession>A0A210PMQ4</accession>
<evidence type="ECO:0000256" key="1">
    <source>
        <dbReference type="ARBA" id="ARBA00004413"/>
    </source>
</evidence>
<dbReference type="STRING" id="6573.A0A210PMQ4"/>
<dbReference type="CDD" id="cd19141">
    <property type="entry name" value="Aldo_ket_red_shaker"/>
    <property type="match status" value="1"/>
</dbReference>
<dbReference type="OrthoDB" id="1720422at2759"/>
<comment type="catalytic activity">
    <reaction evidence="17">
        <text>a primary alcohol + NADP(+) = an aldehyde + NADPH + H(+)</text>
        <dbReference type="Rhea" id="RHEA:15937"/>
        <dbReference type="ChEBI" id="CHEBI:15378"/>
        <dbReference type="ChEBI" id="CHEBI:15734"/>
        <dbReference type="ChEBI" id="CHEBI:17478"/>
        <dbReference type="ChEBI" id="CHEBI:57783"/>
        <dbReference type="ChEBI" id="CHEBI:58349"/>
    </reaction>
    <physiologicalReaction direction="right-to-left" evidence="17">
        <dbReference type="Rhea" id="RHEA:15939"/>
    </physiologicalReaction>
</comment>
<keyword evidence="8" id="KW-0633">Potassium transport</keyword>
<evidence type="ECO:0000256" key="2">
    <source>
        <dbReference type="ARBA" id="ARBA00004496"/>
    </source>
</evidence>
<keyword evidence="20" id="KW-1185">Reference proteome</keyword>
<dbReference type="Proteomes" id="UP000242188">
    <property type="component" value="Unassembled WGS sequence"/>
</dbReference>
<keyword evidence="10" id="KW-0630">Potassium</keyword>
<dbReference type="NCBIfam" id="TIGR01293">
    <property type="entry name" value="Kv_beta"/>
    <property type="match status" value="1"/>
</dbReference>
<dbReference type="PRINTS" id="PR01578">
    <property type="entry name" value="KCNAB1CHANEL"/>
</dbReference>
<dbReference type="GO" id="GO:0005737">
    <property type="term" value="C:cytoplasm"/>
    <property type="evidence" value="ECO:0007669"/>
    <property type="project" value="UniProtKB-SubCell"/>
</dbReference>
<keyword evidence="13" id="KW-0472">Membrane</keyword>
<evidence type="ECO:0000256" key="13">
    <source>
        <dbReference type="ARBA" id="ARBA00023136"/>
    </source>
</evidence>
<name>A0A210PMQ4_MIZYE</name>
<comment type="subcellular location">
    <subcellularLocation>
        <location evidence="1">Cell membrane</location>
        <topology evidence="1">Peripheral membrane protein</topology>
        <orientation evidence="1">Cytoplasmic side</orientation>
    </subcellularLocation>
    <subcellularLocation>
        <location evidence="2">Cytoplasm</location>
    </subcellularLocation>
</comment>
<feature type="domain" description="NADP-dependent oxidoreductase" evidence="18">
    <location>
        <begin position="49"/>
        <end position="372"/>
    </location>
</feature>
<evidence type="ECO:0000256" key="11">
    <source>
        <dbReference type="ARBA" id="ARBA00023002"/>
    </source>
</evidence>
<evidence type="ECO:0000256" key="8">
    <source>
        <dbReference type="ARBA" id="ARBA00022538"/>
    </source>
</evidence>
<dbReference type="GO" id="GO:0008076">
    <property type="term" value="C:voltage-gated potassium channel complex"/>
    <property type="evidence" value="ECO:0007669"/>
    <property type="project" value="TreeGrafter"/>
</dbReference>
<dbReference type="GO" id="GO:0015459">
    <property type="term" value="F:potassium channel regulator activity"/>
    <property type="evidence" value="ECO:0007669"/>
    <property type="project" value="TreeGrafter"/>
</dbReference>
<reference evidence="19 20" key="1">
    <citation type="journal article" date="2017" name="Nat. Ecol. Evol.">
        <title>Scallop genome provides insights into evolution of bilaterian karyotype and development.</title>
        <authorList>
            <person name="Wang S."/>
            <person name="Zhang J."/>
            <person name="Jiao W."/>
            <person name="Li J."/>
            <person name="Xun X."/>
            <person name="Sun Y."/>
            <person name="Guo X."/>
            <person name="Huan P."/>
            <person name="Dong B."/>
            <person name="Zhang L."/>
            <person name="Hu X."/>
            <person name="Sun X."/>
            <person name="Wang J."/>
            <person name="Zhao C."/>
            <person name="Wang Y."/>
            <person name="Wang D."/>
            <person name="Huang X."/>
            <person name="Wang R."/>
            <person name="Lv J."/>
            <person name="Li Y."/>
            <person name="Zhang Z."/>
            <person name="Liu B."/>
            <person name="Lu W."/>
            <person name="Hui Y."/>
            <person name="Liang J."/>
            <person name="Zhou Z."/>
            <person name="Hou R."/>
            <person name="Li X."/>
            <person name="Liu Y."/>
            <person name="Li H."/>
            <person name="Ning X."/>
            <person name="Lin Y."/>
            <person name="Zhao L."/>
            <person name="Xing Q."/>
            <person name="Dou J."/>
            <person name="Li Y."/>
            <person name="Mao J."/>
            <person name="Guo H."/>
            <person name="Dou H."/>
            <person name="Li T."/>
            <person name="Mu C."/>
            <person name="Jiang W."/>
            <person name="Fu Q."/>
            <person name="Fu X."/>
            <person name="Miao Y."/>
            <person name="Liu J."/>
            <person name="Yu Q."/>
            <person name="Li R."/>
            <person name="Liao H."/>
            <person name="Li X."/>
            <person name="Kong Y."/>
            <person name="Jiang Z."/>
            <person name="Chourrout D."/>
            <person name="Li R."/>
            <person name="Bao Z."/>
        </authorList>
    </citation>
    <scope>NUCLEOTIDE SEQUENCE [LARGE SCALE GENOMIC DNA]</scope>
    <source>
        <strain evidence="19 20">PY_sf001</strain>
    </source>
</reference>
<evidence type="ECO:0000256" key="17">
    <source>
        <dbReference type="ARBA" id="ARBA00048943"/>
    </source>
</evidence>
<dbReference type="Gene3D" id="3.20.20.100">
    <property type="entry name" value="NADP-dependent oxidoreductase domain"/>
    <property type="match status" value="1"/>
</dbReference>
<dbReference type="AlphaFoldDB" id="A0A210PMQ4"/>
<dbReference type="GO" id="GO:0016491">
    <property type="term" value="F:oxidoreductase activity"/>
    <property type="evidence" value="ECO:0007669"/>
    <property type="project" value="UniProtKB-KW"/>
</dbReference>
<keyword evidence="5" id="KW-0813">Transport</keyword>
<organism evidence="19 20">
    <name type="scientific">Mizuhopecten yessoensis</name>
    <name type="common">Japanese scallop</name>
    <name type="synonym">Patinopecten yessoensis</name>
    <dbReference type="NCBI Taxonomy" id="6573"/>
    <lineage>
        <taxon>Eukaryota</taxon>
        <taxon>Metazoa</taxon>
        <taxon>Spiralia</taxon>
        <taxon>Lophotrochozoa</taxon>
        <taxon>Mollusca</taxon>
        <taxon>Bivalvia</taxon>
        <taxon>Autobranchia</taxon>
        <taxon>Pteriomorphia</taxon>
        <taxon>Pectinida</taxon>
        <taxon>Pectinoidea</taxon>
        <taxon>Pectinidae</taxon>
        <taxon>Mizuhopecten</taxon>
    </lineage>
</organism>
<dbReference type="InterPro" id="IPR023210">
    <property type="entry name" value="NADP_OxRdtase_dom"/>
</dbReference>
<dbReference type="SUPFAM" id="SSF51430">
    <property type="entry name" value="NAD(P)-linked oxidoreductase"/>
    <property type="match status" value="1"/>
</dbReference>
<evidence type="ECO:0000256" key="14">
    <source>
        <dbReference type="ARBA" id="ARBA00031439"/>
    </source>
</evidence>
<protein>
    <recommendedName>
        <fullName evidence="4">Voltage-gated potassium channel subunit beta-1</fullName>
    </recommendedName>
    <alternativeName>
        <fullName evidence="14">K(+) channel subunit beta-1</fullName>
    </alternativeName>
    <alternativeName>
        <fullName evidence="15">Kv-beta-1</fullName>
    </alternativeName>
</protein>
<evidence type="ECO:0000256" key="15">
    <source>
        <dbReference type="ARBA" id="ARBA00032588"/>
    </source>
</evidence>
<evidence type="ECO:0000256" key="4">
    <source>
        <dbReference type="ARBA" id="ARBA00013314"/>
    </source>
</evidence>
<evidence type="ECO:0000259" key="18">
    <source>
        <dbReference type="Pfam" id="PF00248"/>
    </source>
</evidence>
<evidence type="ECO:0000313" key="20">
    <source>
        <dbReference type="Proteomes" id="UP000242188"/>
    </source>
</evidence>
<keyword evidence="19" id="KW-0407">Ion channel</keyword>
<keyword evidence="11" id="KW-0560">Oxidoreductase</keyword>
<evidence type="ECO:0000313" key="19">
    <source>
        <dbReference type="EMBL" id="OWF37716.1"/>
    </source>
</evidence>
<dbReference type="InterPro" id="IPR005400">
    <property type="entry name" value="K_chnl_volt-dep_bsu_KCNAB1"/>
</dbReference>
<dbReference type="PANTHER" id="PTHR43150">
    <property type="entry name" value="HYPERKINETIC, ISOFORM M"/>
    <property type="match status" value="1"/>
</dbReference>
<evidence type="ECO:0000256" key="5">
    <source>
        <dbReference type="ARBA" id="ARBA00022448"/>
    </source>
</evidence>
<sequence>MCQCFGTCLSVLEFTTTYPVLRMSRKISNNNSLVNYRNLGKSGLRVSCVGLGTWVTFGGQVTDEVAEEILTLAYESGINYFDTAEVYAAGNHKKDNPDLPISAYQQMQVACEGAEILLGKLLKKKTWRRSSYVISTKIYWGGKAETEKGLSRKHILEGLRGSLDRLQLEYVDIVFANKPDPHTPMEEVVRAFTHVINQGWAMYWGSSRWSATEIMEAHSVARQFNLIPPVAEQAEYHLFHREKVELHMPELYHKIGIGTVTWSPLAGGVLTGKYDDGVPIYSRAALKGYVWLKEKILSEDGRRQQAKLREVAIIADRIGCSLSQLAIAWGLKNDNVHCVLLGASSVDQLYENIQAIQYVPKLTADIMCEIDKMLGNRPQQRKDPYRTKSVPSIQLQNGGVHI</sequence>
<dbReference type="InterPro" id="IPR005983">
    <property type="entry name" value="K_chnl_volt-dep_bsu_KCNAB"/>
</dbReference>
<dbReference type="PRINTS" id="PR01577">
    <property type="entry name" value="KCNABCHANNEL"/>
</dbReference>
<gene>
    <name evidence="19" type="ORF">KP79_PYT21375</name>
</gene>
<keyword evidence="12" id="KW-0406">Ion transport</keyword>
<comment type="catalytic activity">
    <reaction evidence="16">
        <text>a secondary alcohol + NADP(+) = a ketone + NADPH + H(+)</text>
        <dbReference type="Rhea" id="RHEA:19257"/>
        <dbReference type="ChEBI" id="CHEBI:15378"/>
        <dbReference type="ChEBI" id="CHEBI:17087"/>
        <dbReference type="ChEBI" id="CHEBI:35681"/>
        <dbReference type="ChEBI" id="CHEBI:57783"/>
        <dbReference type="ChEBI" id="CHEBI:58349"/>
    </reaction>
    <physiologicalReaction direction="right-to-left" evidence="16">
        <dbReference type="Rhea" id="RHEA:19259"/>
    </physiologicalReaction>
</comment>
<dbReference type="GO" id="GO:0044325">
    <property type="term" value="F:transmembrane transporter binding"/>
    <property type="evidence" value="ECO:0007669"/>
    <property type="project" value="TreeGrafter"/>
</dbReference>
<evidence type="ECO:0000256" key="9">
    <source>
        <dbReference type="ARBA" id="ARBA00022857"/>
    </source>
</evidence>
<proteinExistence type="inferred from homology"/>
<dbReference type="Pfam" id="PF00248">
    <property type="entry name" value="Aldo_ket_red"/>
    <property type="match status" value="1"/>
</dbReference>